<comment type="caution">
    <text evidence="2">The sequence shown here is derived from an EMBL/GenBank/DDBJ whole genome shotgun (WGS) entry which is preliminary data.</text>
</comment>
<keyword evidence="3" id="KW-1185">Reference proteome</keyword>
<evidence type="ECO:0000313" key="2">
    <source>
        <dbReference type="EMBL" id="KAF6436882.1"/>
    </source>
</evidence>
<proteinExistence type="predicted"/>
<evidence type="ECO:0000256" key="1">
    <source>
        <dbReference type="SAM" id="MobiDB-lite"/>
    </source>
</evidence>
<feature type="region of interest" description="Disordered" evidence="1">
    <location>
        <begin position="51"/>
        <end position="75"/>
    </location>
</feature>
<dbReference type="AlphaFoldDB" id="A0A7J8EP82"/>
<protein>
    <submittedName>
        <fullName evidence="2">ArfGAP with RhoGAP domain, ankyrin repeat and PH domain 1</fullName>
    </submittedName>
</protein>
<reference evidence="2 3" key="1">
    <citation type="journal article" date="2020" name="Nature">
        <title>Six reference-quality genomes reveal evolution of bat adaptations.</title>
        <authorList>
            <person name="Jebb D."/>
            <person name="Huang Z."/>
            <person name="Pippel M."/>
            <person name="Hughes G.M."/>
            <person name="Lavrichenko K."/>
            <person name="Devanna P."/>
            <person name="Winkler S."/>
            <person name="Jermiin L.S."/>
            <person name="Skirmuntt E.C."/>
            <person name="Katzourakis A."/>
            <person name="Burkitt-Gray L."/>
            <person name="Ray D.A."/>
            <person name="Sullivan K.A.M."/>
            <person name="Roscito J.G."/>
            <person name="Kirilenko B.M."/>
            <person name="Davalos L.M."/>
            <person name="Corthals A.P."/>
            <person name="Power M.L."/>
            <person name="Jones G."/>
            <person name="Ransome R.D."/>
            <person name="Dechmann D.K.N."/>
            <person name="Locatelli A.G."/>
            <person name="Puechmaille S.J."/>
            <person name="Fedrigo O."/>
            <person name="Jarvis E.D."/>
            <person name="Hiller M."/>
            <person name="Vernes S.C."/>
            <person name="Myers E.W."/>
            <person name="Teeling E.C."/>
        </authorList>
    </citation>
    <scope>NUCLEOTIDE SEQUENCE [LARGE SCALE GENOMIC DNA]</scope>
    <source>
        <strain evidence="2">MMolMol1</strain>
        <tissue evidence="2">Muscle</tissue>
    </source>
</reference>
<gene>
    <name evidence="2" type="ORF">HJG59_000887</name>
</gene>
<accession>A0A7J8EP82</accession>
<dbReference type="Proteomes" id="UP000550707">
    <property type="component" value="Unassembled WGS sequence"/>
</dbReference>
<dbReference type="EMBL" id="JACASF010000013">
    <property type="protein sequence ID" value="KAF6436882.1"/>
    <property type="molecule type" value="Genomic_DNA"/>
</dbReference>
<name>A0A7J8EP82_MOLMO</name>
<sequence>MKCAGAWLPLLPTPFLSSETRECGSQPLALGFCCLEASCSDTLMPCVPAVSQQRAHEEAAPPHSTSRGQHGVPWLRGGGSRVCLRRNPSPALSRCSALPAWSAPSQGHPP</sequence>
<organism evidence="2 3">
    <name type="scientific">Molossus molossus</name>
    <name type="common">Pallas' mastiff bat</name>
    <name type="synonym">Vespertilio molossus</name>
    <dbReference type="NCBI Taxonomy" id="27622"/>
    <lineage>
        <taxon>Eukaryota</taxon>
        <taxon>Metazoa</taxon>
        <taxon>Chordata</taxon>
        <taxon>Craniata</taxon>
        <taxon>Vertebrata</taxon>
        <taxon>Euteleostomi</taxon>
        <taxon>Mammalia</taxon>
        <taxon>Eutheria</taxon>
        <taxon>Laurasiatheria</taxon>
        <taxon>Chiroptera</taxon>
        <taxon>Yangochiroptera</taxon>
        <taxon>Molossidae</taxon>
        <taxon>Molossus</taxon>
    </lineage>
</organism>
<evidence type="ECO:0000313" key="3">
    <source>
        <dbReference type="Proteomes" id="UP000550707"/>
    </source>
</evidence>